<evidence type="ECO:0000313" key="1">
    <source>
        <dbReference type="EMBL" id="MBX66763.1"/>
    </source>
</evidence>
<accession>A0A2P2QID5</accession>
<dbReference type="EMBL" id="GGEC01086279">
    <property type="protein sequence ID" value="MBX66763.1"/>
    <property type="molecule type" value="Transcribed_RNA"/>
</dbReference>
<organism evidence="1">
    <name type="scientific">Rhizophora mucronata</name>
    <name type="common">Asiatic mangrove</name>
    <dbReference type="NCBI Taxonomy" id="61149"/>
    <lineage>
        <taxon>Eukaryota</taxon>
        <taxon>Viridiplantae</taxon>
        <taxon>Streptophyta</taxon>
        <taxon>Embryophyta</taxon>
        <taxon>Tracheophyta</taxon>
        <taxon>Spermatophyta</taxon>
        <taxon>Magnoliopsida</taxon>
        <taxon>eudicotyledons</taxon>
        <taxon>Gunneridae</taxon>
        <taxon>Pentapetalae</taxon>
        <taxon>rosids</taxon>
        <taxon>fabids</taxon>
        <taxon>Malpighiales</taxon>
        <taxon>Rhizophoraceae</taxon>
        <taxon>Rhizophora</taxon>
    </lineage>
</organism>
<sequence>MAGIWSNGSASAELSNILIKEKKSLLPEKLGSDKKTSSFLLS</sequence>
<protein>
    <submittedName>
        <fullName evidence="1">Uncharacterized protein</fullName>
    </submittedName>
</protein>
<reference evidence="1" key="1">
    <citation type="submission" date="2018-02" db="EMBL/GenBank/DDBJ databases">
        <title>Rhizophora mucronata_Transcriptome.</title>
        <authorList>
            <person name="Meera S.P."/>
            <person name="Sreeshan A."/>
            <person name="Augustine A."/>
        </authorList>
    </citation>
    <scope>NUCLEOTIDE SEQUENCE</scope>
    <source>
        <tissue evidence="1">Leaf</tissue>
    </source>
</reference>
<dbReference type="AlphaFoldDB" id="A0A2P2QID5"/>
<name>A0A2P2QID5_RHIMU</name>
<proteinExistence type="predicted"/>